<dbReference type="InterPro" id="IPR051072">
    <property type="entry name" value="CACNG_subunit"/>
</dbReference>
<evidence type="ECO:0000256" key="3">
    <source>
        <dbReference type="SAM" id="SignalP"/>
    </source>
</evidence>
<evidence type="ECO:0000256" key="2">
    <source>
        <dbReference type="SAM" id="Phobius"/>
    </source>
</evidence>
<dbReference type="GO" id="GO:0032281">
    <property type="term" value="C:AMPA glutamate receptor complex"/>
    <property type="evidence" value="ECO:0007669"/>
    <property type="project" value="TreeGrafter"/>
</dbReference>
<feature type="chain" id="PRO_5026949233" evidence="3">
    <location>
        <begin position="30"/>
        <end position="326"/>
    </location>
</feature>
<protein>
    <submittedName>
        <fullName evidence="5">Uncharacterized protein LOC115877278</fullName>
    </submittedName>
</protein>
<dbReference type="GO" id="GO:0098839">
    <property type="term" value="C:postsynaptic density membrane"/>
    <property type="evidence" value="ECO:0007669"/>
    <property type="project" value="TreeGrafter"/>
</dbReference>
<feature type="signal peptide" evidence="3">
    <location>
        <begin position="1"/>
        <end position="29"/>
    </location>
</feature>
<organism evidence="4 5">
    <name type="scientific">Sitophilus oryzae</name>
    <name type="common">Rice weevil</name>
    <name type="synonym">Curculio oryzae</name>
    <dbReference type="NCBI Taxonomy" id="7048"/>
    <lineage>
        <taxon>Eukaryota</taxon>
        <taxon>Metazoa</taxon>
        <taxon>Ecdysozoa</taxon>
        <taxon>Arthropoda</taxon>
        <taxon>Hexapoda</taxon>
        <taxon>Insecta</taxon>
        <taxon>Pterygota</taxon>
        <taxon>Neoptera</taxon>
        <taxon>Endopterygota</taxon>
        <taxon>Coleoptera</taxon>
        <taxon>Polyphaga</taxon>
        <taxon>Cucujiformia</taxon>
        <taxon>Curculionidae</taxon>
        <taxon>Dryophthorinae</taxon>
        <taxon>Sitophilus</taxon>
    </lineage>
</organism>
<accession>A0A6J2XES9</accession>
<dbReference type="KEGG" id="soy:115877278"/>
<dbReference type="GeneID" id="115877278"/>
<gene>
    <name evidence="5" type="primary">LOC115877278</name>
</gene>
<evidence type="ECO:0000313" key="5">
    <source>
        <dbReference type="RefSeq" id="XP_030749274.1"/>
    </source>
</evidence>
<dbReference type="GO" id="GO:0019226">
    <property type="term" value="P:transmission of nerve impulse"/>
    <property type="evidence" value="ECO:0007669"/>
    <property type="project" value="TreeGrafter"/>
</dbReference>
<dbReference type="PANTHER" id="PTHR12107:SF0">
    <property type="entry name" value="STARGAZIN (MAMMALIAN CALCIUM CHANNEL) HOMOLOG"/>
    <property type="match status" value="1"/>
</dbReference>
<keyword evidence="2" id="KW-0812">Transmembrane</keyword>
<reference evidence="5" key="1">
    <citation type="submission" date="2025-08" db="UniProtKB">
        <authorList>
            <consortium name="RefSeq"/>
        </authorList>
    </citation>
    <scope>IDENTIFICATION</scope>
    <source>
        <tissue evidence="5">Gonads</tissue>
    </source>
</reference>
<sequence length="326" mass="34940">MRSCTVLCSAAIILLVLAAFFGLLGHCNSDNKAIIACGLFLLGGLSLGCGLVTFVSALTETLAEIYEYHKDGANGPDYDYRYGWCFFTASIALILSYLSSALSFVGYLNRYTSIDEMVCKMVPGGERKIREHQISTEYLIRHTKPRPTYEPVGAEQQVPLEQFEVDEHGPILSKTPPDVCTTNRCQDFATSSDLSSAGTLEINYCSAGASCTGHSQVSGGGLAGQTIPITIKNRNFVTPVGFSNTPTSKYGTLPGTTLHQGFLGVSDLGSSSSNSSSGYCGKSKTLQHQKIKKQSKPETFYVPDGSFEGFGKQRTNSALSYSGSAV</sequence>
<name>A0A6J2XES9_SITOR</name>
<feature type="transmembrane region" description="Helical" evidence="2">
    <location>
        <begin position="84"/>
        <end position="108"/>
    </location>
</feature>
<dbReference type="Gene3D" id="1.20.140.150">
    <property type="match status" value="1"/>
</dbReference>
<feature type="transmembrane region" description="Helical" evidence="2">
    <location>
        <begin position="39"/>
        <end position="63"/>
    </location>
</feature>
<dbReference type="AlphaFoldDB" id="A0A6J2XES9"/>
<dbReference type="PANTHER" id="PTHR12107">
    <property type="entry name" value="VOLTAGE-DEPENDENT CALCIUM CHANNEL GAMMA SUBUNIT"/>
    <property type="match status" value="1"/>
</dbReference>
<dbReference type="GO" id="GO:0098970">
    <property type="term" value="P:postsynaptic neurotransmitter receptor diffusion trapping"/>
    <property type="evidence" value="ECO:0007669"/>
    <property type="project" value="TreeGrafter"/>
</dbReference>
<dbReference type="GO" id="GO:0005245">
    <property type="term" value="F:voltage-gated calcium channel activity"/>
    <property type="evidence" value="ECO:0007669"/>
    <property type="project" value="TreeGrafter"/>
</dbReference>
<dbReference type="GO" id="GO:0051968">
    <property type="term" value="P:positive regulation of synaptic transmission, glutamatergic"/>
    <property type="evidence" value="ECO:0007669"/>
    <property type="project" value="TreeGrafter"/>
</dbReference>
<dbReference type="Proteomes" id="UP000504635">
    <property type="component" value="Unplaced"/>
</dbReference>
<dbReference type="RefSeq" id="XP_030749274.1">
    <property type="nucleotide sequence ID" value="XM_030893414.1"/>
</dbReference>
<proteinExistence type="predicted"/>
<evidence type="ECO:0000256" key="1">
    <source>
        <dbReference type="SAM" id="MobiDB-lite"/>
    </source>
</evidence>
<keyword evidence="2" id="KW-1133">Transmembrane helix</keyword>
<keyword evidence="3" id="KW-0732">Signal</keyword>
<dbReference type="OrthoDB" id="5917530at2759"/>
<dbReference type="GO" id="GO:0016247">
    <property type="term" value="F:channel regulator activity"/>
    <property type="evidence" value="ECO:0007669"/>
    <property type="project" value="TreeGrafter"/>
</dbReference>
<evidence type="ECO:0000313" key="4">
    <source>
        <dbReference type="Proteomes" id="UP000504635"/>
    </source>
</evidence>
<keyword evidence="2" id="KW-0472">Membrane</keyword>
<feature type="compositionally biased region" description="Polar residues" evidence="1">
    <location>
        <begin position="313"/>
        <end position="326"/>
    </location>
</feature>
<dbReference type="GO" id="GO:0099590">
    <property type="term" value="P:neurotransmitter receptor internalization"/>
    <property type="evidence" value="ECO:0007669"/>
    <property type="project" value="TreeGrafter"/>
</dbReference>
<dbReference type="InParanoid" id="A0A6J2XES9"/>
<feature type="region of interest" description="Disordered" evidence="1">
    <location>
        <begin position="304"/>
        <end position="326"/>
    </location>
</feature>
<dbReference type="GO" id="GO:0098943">
    <property type="term" value="P:neurotransmitter receptor transport, postsynaptic endosome to lysosome"/>
    <property type="evidence" value="ECO:0007669"/>
    <property type="project" value="TreeGrafter"/>
</dbReference>
<keyword evidence="4" id="KW-1185">Reference proteome</keyword>